<dbReference type="InterPro" id="IPR018097">
    <property type="entry name" value="EGF_Ca-bd_CS"/>
</dbReference>
<dbReference type="InterPro" id="IPR001881">
    <property type="entry name" value="EGF-like_Ca-bd_dom"/>
</dbReference>
<dbReference type="Gene3D" id="2.10.70.10">
    <property type="entry name" value="Complement Module, domain 1"/>
    <property type="match status" value="1"/>
</dbReference>
<feature type="domain" description="EGF-like" evidence="9">
    <location>
        <begin position="103"/>
        <end position="143"/>
    </location>
</feature>
<dbReference type="PROSITE" id="PS50923">
    <property type="entry name" value="SUSHI"/>
    <property type="match status" value="1"/>
</dbReference>
<dbReference type="SUPFAM" id="SSF57184">
    <property type="entry name" value="Growth factor receptor domain"/>
    <property type="match status" value="1"/>
</dbReference>
<evidence type="ECO:0000256" key="7">
    <source>
        <dbReference type="PROSITE-ProRule" id="PRU00076"/>
    </source>
</evidence>
<keyword evidence="6" id="KW-0325">Glycoprotein</keyword>
<dbReference type="CDD" id="cd00054">
    <property type="entry name" value="EGF_CA"/>
    <property type="match status" value="3"/>
</dbReference>
<evidence type="ECO:0000313" key="12">
    <source>
        <dbReference type="Proteomes" id="UP001159427"/>
    </source>
</evidence>
<proteinExistence type="predicted"/>
<feature type="domain" description="EGF-like" evidence="9">
    <location>
        <begin position="144"/>
        <end position="184"/>
    </location>
</feature>
<dbReference type="SUPFAM" id="SSF57535">
    <property type="entry name" value="Complement control module/SCR domain"/>
    <property type="match status" value="1"/>
</dbReference>
<feature type="domain" description="Sushi" evidence="10">
    <location>
        <begin position="23"/>
        <end position="79"/>
    </location>
</feature>
<dbReference type="PROSITE" id="PS01186">
    <property type="entry name" value="EGF_2"/>
    <property type="match status" value="3"/>
</dbReference>
<feature type="domain" description="EGF-like" evidence="9">
    <location>
        <begin position="185"/>
        <end position="225"/>
    </location>
</feature>
<reference evidence="11 12" key="1">
    <citation type="submission" date="2022-05" db="EMBL/GenBank/DDBJ databases">
        <authorList>
            <consortium name="Genoscope - CEA"/>
            <person name="William W."/>
        </authorList>
    </citation>
    <scope>NUCLEOTIDE SEQUENCE [LARGE SCALE GENOMIC DNA]</scope>
</reference>
<dbReference type="PANTHER" id="PTHR24039:SF28">
    <property type="entry name" value="EGF-LIKE DOMAIN-CONTAINING PROTEIN"/>
    <property type="match status" value="1"/>
</dbReference>
<organism evidence="11 12">
    <name type="scientific">Porites evermanni</name>
    <dbReference type="NCBI Taxonomy" id="104178"/>
    <lineage>
        <taxon>Eukaryota</taxon>
        <taxon>Metazoa</taxon>
        <taxon>Cnidaria</taxon>
        <taxon>Anthozoa</taxon>
        <taxon>Hexacorallia</taxon>
        <taxon>Scleractinia</taxon>
        <taxon>Fungiina</taxon>
        <taxon>Poritidae</taxon>
        <taxon>Porites</taxon>
    </lineage>
</organism>
<dbReference type="PROSITE" id="PS00010">
    <property type="entry name" value="ASX_HYDROXYL"/>
    <property type="match status" value="3"/>
</dbReference>
<name>A0ABN8T1M6_9CNID</name>
<dbReference type="InterPro" id="IPR000152">
    <property type="entry name" value="EGF-type_Asp/Asn_hydroxyl_site"/>
</dbReference>
<evidence type="ECO:0000256" key="6">
    <source>
        <dbReference type="ARBA" id="ARBA00023180"/>
    </source>
</evidence>
<dbReference type="PANTHER" id="PTHR24039">
    <property type="entry name" value="FIBRILLIN-RELATED"/>
    <property type="match status" value="1"/>
</dbReference>
<dbReference type="PROSITE" id="PS01187">
    <property type="entry name" value="EGF_CA"/>
    <property type="match status" value="1"/>
</dbReference>
<keyword evidence="8" id="KW-0768">Sushi</keyword>
<dbReference type="InterPro" id="IPR000742">
    <property type="entry name" value="EGF"/>
</dbReference>
<keyword evidence="1 7" id="KW-0245">EGF-like domain</keyword>
<accession>A0ABN8T1M6</accession>
<keyword evidence="3" id="KW-0677">Repeat</keyword>
<dbReference type="InterPro" id="IPR009030">
    <property type="entry name" value="Growth_fac_rcpt_cys_sf"/>
</dbReference>
<keyword evidence="4" id="KW-0106">Calcium</keyword>
<dbReference type="Pfam" id="PF12947">
    <property type="entry name" value="EGF_3"/>
    <property type="match status" value="3"/>
</dbReference>
<evidence type="ECO:0000256" key="1">
    <source>
        <dbReference type="ARBA" id="ARBA00022536"/>
    </source>
</evidence>
<keyword evidence="2" id="KW-0732">Signal</keyword>
<keyword evidence="12" id="KW-1185">Reference proteome</keyword>
<dbReference type="InterPro" id="IPR035976">
    <property type="entry name" value="Sushi/SCR/CCP_sf"/>
</dbReference>
<sequence length="232" mass="24792">MMADGPTQHHRVKRNLLPSPIAASCLPPAGIKHTVHIGNDYGHGKTVRFQCDREYTLEGKDRVTCTDGKWDFDPPNCKGIYYRSATLITCSRVTSFIFFFVLDINECSTNSHSCDVNAVCGNTLGSYTCACKLGYSGNGRTCSDINECSTNSHSCDVNAVCGNILGSYTCACKPGYSGNGRTCSDINECSTNSHSCDVNAVCGNTLGSYTCACKLGYSGNGRTCSGKLNSVI</sequence>
<evidence type="ECO:0000259" key="9">
    <source>
        <dbReference type="PROSITE" id="PS50026"/>
    </source>
</evidence>
<dbReference type="Proteomes" id="UP001159427">
    <property type="component" value="Unassembled WGS sequence"/>
</dbReference>
<evidence type="ECO:0000256" key="8">
    <source>
        <dbReference type="PROSITE-ProRule" id="PRU00302"/>
    </source>
</evidence>
<evidence type="ECO:0000259" key="10">
    <source>
        <dbReference type="PROSITE" id="PS50923"/>
    </source>
</evidence>
<keyword evidence="5" id="KW-1015">Disulfide bond</keyword>
<evidence type="ECO:0000256" key="2">
    <source>
        <dbReference type="ARBA" id="ARBA00022729"/>
    </source>
</evidence>
<comment type="caution">
    <text evidence="7">Lacks conserved residue(s) required for the propagation of feature annotation.</text>
</comment>
<evidence type="ECO:0000313" key="11">
    <source>
        <dbReference type="EMBL" id="CAH3197188.1"/>
    </source>
</evidence>
<evidence type="ECO:0000256" key="4">
    <source>
        <dbReference type="ARBA" id="ARBA00022837"/>
    </source>
</evidence>
<dbReference type="EMBL" id="CALNXI010005238">
    <property type="protein sequence ID" value="CAH3197188.1"/>
    <property type="molecule type" value="Genomic_DNA"/>
</dbReference>
<evidence type="ECO:0000256" key="3">
    <source>
        <dbReference type="ARBA" id="ARBA00022737"/>
    </source>
</evidence>
<evidence type="ECO:0000256" key="5">
    <source>
        <dbReference type="ARBA" id="ARBA00023157"/>
    </source>
</evidence>
<dbReference type="Gene3D" id="2.10.25.10">
    <property type="entry name" value="Laminin"/>
    <property type="match status" value="3"/>
</dbReference>
<dbReference type="SMART" id="SM00032">
    <property type="entry name" value="CCP"/>
    <property type="match status" value="1"/>
</dbReference>
<dbReference type="SMART" id="SM00181">
    <property type="entry name" value="EGF"/>
    <property type="match status" value="3"/>
</dbReference>
<dbReference type="InterPro" id="IPR024731">
    <property type="entry name" value="NELL2-like_EGF"/>
</dbReference>
<dbReference type="InterPro" id="IPR000436">
    <property type="entry name" value="Sushi_SCR_CCP_dom"/>
</dbReference>
<dbReference type="PROSITE" id="PS50026">
    <property type="entry name" value="EGF_3"/>
    <property type="match status" value="3"/>
</dbReference>
<gene>
    <name evidence="11" type="ORF">PEVE_00034514</name>
</gene>
<dbReference type="CDD" id="cd00033">
    <property type="entry name" value="CCP"/>
    <property type="match status" value="1"/>
</dbReference>
<dbReference type="Pfam" id="PF00084">
    <property type="entry name" value="Sushi"/>
    <property type="match status" value="1"/>
</dbReference>
<protein>
    <submittedName>
        <fullName evidence="11">Uncharacterized protein</fullName>
    </submittedName>
</protein>
<dbReference type="SMART" id="SM00179">
    <property type="entry name" value="EGF_CA"/>
    <property type="match status" value="3"/>
</dbReference>
<comment type="caution">
    <text evidence="11">The sequence shown here is derived from an EMBL/GenBank/DDBJ whole genome shotgun (WGS) entry which is preliminary data.</text>
</comment>